<keyword evidence="1" id="KW-0547">Nucleotide-binding</keyword>
<reference evidence="1" key="1">
    <citation type="submission" date="2013-10" db="EMBL/GenBank/DDBJ databases">
        <title>Draft genome sequence of Clostridium botulinum type B strain Osaka05.</title>
        <authorList>
            <person name="Sakaguchi Y."/>
            <person name="Hosomi K."/>
            <person name="Uchiyama J."/>
            <person name="Ogura Y."/>
            <person name="Sakaguchi M."/>
            <person name="Kohda T."/>
            <person name="Mukamoto M."/>
            <person name="Misawa N."/>
            <person name="Matsuzaki S."/>
            <person name="Hayashi T."/>
            <person name="Kozaki S."/>
        </authorList>
    </citation>
    <scope>NUCLEOTIDE SEQUENCE</scope>
    <source>
        <strain evidence="1">Osaka05</strain>
    </source>
</reference>
<dbReference type="RefSeq" id="WP_030031993.1">
    <property type="nucleotide sequence ID" value="NZ_BA000058.1"/>
</dbReference>
<protein>
    <submittedName>
        <fullName evidence="1">Helicase A859L</fullName>
    </submittedName>
</protein>
<evidence type="ECO:0000313" key="1">
    <source>
        <dbReference type="EMBL" id="BAO04913.1"/>
    </source>
</evidence>
<dbReference type="Proteomes" id="UP000054164">
    <property type="component" value="Unassembled WGS sequence"/>
</dbReference>
<proteinExistence type="predicted"/>
<dbReference type="AlphaFoldDB" id="A0A060N8T3"/>
<dbReference type="EMBL" id="BA000058">
    <property type="protein sequence ID" value="BAO04913.1"/>
    <property type="molecule type" value="Genomic_DNA"/>
</dbReference>
<dbReference type="GO" id="GO:0004386">
    <property type="term" value="F:helicase activity"/>
    <property type="evidence" value="ECO:0007669"/>
    <property type="project" value="UniProtKB-KW"/>
</dbReference>
<keyword evidence="1" id="KW-0067">ATP-binding</keyword>
<name>A0A060N8T3_CLOBO</name>
<organism evidence="1">
    <name type="scientific">Clostridium botulinum B str. Osaka05</name>
    <dbReference type="NCBI Taxonomy" id="1407017"/>
    <lineage>
        <taxon>Bacteria</taxon>
        <taxon>Bacillati</taxon>
        <taxon>Bacillota</taxon>
        <taxon>Clostridia</taxon>
        <taxon>Eubacteriales</taxon>
        <taxon>Clostridiaceae</taxon>
        <taxon>Clostridium</taxon>
    </lineage>
</organism>
<sequence>MNNKNGTVYFILDTTANLVKIGFTRNLKKRFKQLETSNCNLKLIYIIDNCNMDSEWSLHNYFSLDRVKGEWFKYDIPIKEWIKRDKIKKEYFKKAKNVI</sequence>
<dbReference type="HOGENOM" id="CLU_2315294_0_0_9"/>
<keyword evidence="1" id="KW-0378">Hydrolase</keyword>
<dbReference type="Pfam" id="PF13455">
    <property type="entry name" value="MUG113"/>
    <property type="match status" value="1"/>
</dbReference>
<gene>
    <name evidence="1" type="ORF">CBO05P1_194</name>
</gene>
<accession>A0A060N8T3</accession>
<keyword evidence="1" id="KW-0347">Helicase</keyword>